<evidence type="ECO:0000313" key="2">
    <source>
        <dbReference type="Proteomes" id="UP000245712"/>
    </source>
</evidence>
<keyword evidence="2" id="KW-1185">Reference proteome</keyword>
<dbReference type="EMBL" id="QEOB01000012">
    <property type="protein sequence ID" value="PVX80027.1"/>
    <property type="molecule type" value="Genomic_DNA"/>
</dbReference>
<proteinExistence type="predicted"/>
<sequence>MHLTIVTGPTIVNPDDLDTIDELRRALHIANESLLSQFARLTSADEAGQQIAIAMESVLRAHIQNDAIAVVERLNEYLADRPKLRAHLEEQLESEQSRQVH</sequence>
<comment type="caution">
    <text evidence="1">The sequence shown here is derived from an EMBL/GenBank/DDBJ whole genome shotgun (WGS) entry which is preliminary data.</text>
</comment>
<name>A0ABX5KHU9_9BURK</name>
<protein>
    <submittedName>
        <fullName evidence="1">Uncharacterized protein</fullName>
    </submittedName>
</protein>
<dbReference type="Proteomes" id="UP000245712">
    <property type="component" value="Unassembled WGS sequence"/>
</dbReference>
<accession>A0ABX5KHU9</accession>
<organism evidence="1 2">
    <name type="scientific">Paraburkholderia unamae</name>
    <dbReference type="NCBI Taxonomy" id="219649"/>
    <lineage>
        <taxon>Bacteria</taxon>
        <taxon>Pseudomonadati</taxon>
        <taxon>Pseudomonadota</taxon>
        <taxon>Betaproteobacteria</taxon>
        <taxon>Burkholderiales</taxon>
        <taxon>Burkholderiaceae</taxon>
        <taxon>Paraburkholderia</taxon>
    </lineage>
</organism>
<reference evidence="1 2" key="1">
    <citation type="submission" date="2018-05" db="EMBL/GenBank/DDBJ databases">
        <title>Genomic Encyclopedia of Type Strains, Phase IV (KMG-V): Genome sequencing to study the core and pangenomes of soil and plant-associated prokaryotes.</title>
        <authorList>
            <person name="Whitman W."/>
        </authorList>
    </citation>
    <scope>NUCLEOTIDE SEQUENCE [LARGE SCALE GENOMIC DNA]</scope>
    <source>
        <strain evidence="1 2">SCZa-39</strain>
    </source>
</reference>
<evidence type="ECO:0000313" key="1">
    <source>
        <dbReference type="EMBL" id="PVX80027.1"/>
    </source>
</evidence>
<gene>
    <name evidence="1" type="ORF">C7402_112214</name>
</gene>